<sequence length="190" mass="20866">MTRKSHLIRIAALTGLALAVTGCESTKETFGLNKQSPDEFQVVSRAPLSMPPEFNLRAPDPGAPRPQTGTMTDQARSLLTGESPTPVAHDLTDKDRSSGEVALLEKSGAQYADPNIRSEVDRETSILIKENESVIDRLVFWQEKPAFGSEVDPAKEAKRIRDQQALGNPVTEGETPTIERRKKGILEDIF</sequence>
<comment type="caution">
    <text evidence="3">The sequence shown here is derived from an EMBL/GenBank/DDBJ whole genome shotgun (WGS) entry which is preliminary data.</text>
</comment>
<evidence type="ECO:0000256" key="2">
    <source>
        <dbReference type="SAM" id="SignalP"/>
    </source>
</evidence>
<proteinExistence type="predicted"/>
<evidence type="ECO:0000256" key="1">
    <source>
        <dbReference type="SAM" id="MobiDB-lite"/>
    </source>
</evidence>
<dbReference type="PROSITE" id="PS51257">
    <property type="entry name" value="PROKAR_LIPOPROTEIN"/>
    <property type="match status" value="1"/>
</dbReference>
<dbReference type="AlphaFoldDB" id="A0A367WZY6"/>
<feature type="region of interest" description="Disordered" evidence="1">
    <location>
        <begin position="50"/>
        <end position="71"/>
    </location>
</feature>
<accession>A0A367WZY6</accession>
<evidence type="ECO:0000313" key="3">
    <source>
        <dbReference type="EMBL" id="RCK46995.1"/>
    </source>
</evidence>
<organism evidence="3 4">
    <name type="scientific">Thalassospira profundimaris</name>
    <dbReference type="NCBI Taxonomy" id="502049"/>
    <lineage>
        <taxon>Bacteria</taxon>
        <taxon>Pseudomonadati</taxon>
        <taxon>Pseudomonadota</taxon>
        <taxon>Alphaproteobacteria</taxon>
        <taxon>Rhodospirillales</taxon>
        <taxon>Thalassospiraceae</taxon>
        <taxon>Thalassospira</taxon>
    </lineage>
</organism>
<dbReference type="InterPro" id="IPR021395">
    <property type="entry name" value="DUF3035"/>
</dbReference>
<reference evidence="3 4" key="1">
    <citation type="submission" date="2014-07" db="EMBL/GenBank/DDBJ databases">
        <title>Draft genome sequence of Thalassospira profundimaris S25-3-2.</title>
        <authorList>
            <person name="Lai Q."/>
            <person name="Shao Z."/>
        </authorList>
    </citation>
    <scope>NUCLEOTIDE SEQUENCE [LARGE SCALE GENOMIC DNA]</scope>
    <source>
        <strain evidence="3 4">S25-3-2</strain>
    </source>
</reference>
<name>A0A367WZY6_9PROT</name>
<gene>
    <name evidence="3" type="ORF">TH25_15845</name>
</gene>
<dbReference type="Proteomes" id="UP000252517">
    <property type="component" value="Unassembled WGS sequence"/>
</dbReference>
<protein>
    <recommendedName>
        <fullName evidence="5">Beta-barrel assembly machine subunit BamF</fullName>
    </recommendedName>
</protein>
<feature type="signal peptide" evidence="2">
    <location>
        <begin position="1"/>
        <end position="19"/>
    </location>
</feature>
<dbReference type="Pfam" id="PF11233">
    <property type="entry name" value="DUF3035"/>
    <property type="match status" value="1"/>
</dbReference>
<dbReference type="RefSeq" id="WP_114089227.1">
    <property type="nucleotide sequence ID" value="NZ_JPWH01000013.1"/>
</dbReference>
<evidence type="ECO:0008006" key="5">
    <source>
        <dbReference type="Google" id="ProtNLM"/>
    </source>
</evidence>
<keyword evidence="2" id="KW-0732">Signal</keyword>
<feature type="chain" id="PRO_5016669828" description="Beta-barrel assembly machine subunit BamF" evidence="2">
    <location>
        <begin position="20"/>
        <end position="190"/>
    </location>
</feature>
<dbReference type="EMBL" id="JPWH01000013">
    <property type="protein sequence ID" value="RCK46995.1"/>
    <property type="molecule type" value="Genomic_DNA"/>
</dbReference>
<evidence type="ECO:0000313" key="4">
    <source>
        <dbReference type="Proteomes" id="UP000252517"/>
    </source>
</evidence>
<dbReference type="OrthoDB" id="8478256at2"/>